<dbReference type="PANTHER" id="PTHR33751:SF9">
    <property type="entry name" value="CYTOCHROME C4"/>
    <property type="match status" value="1"/>
</dbReference>
<keyword evidence="3" id="KW-0479">Metal-binding</keyword>
<sequence>MKHILAAIVTILALGAMFMVYQSDREVNKVEEISKMIAKSEIKVHLDNTAPVQEESDASREASKADLEKEQEKKKKELDEKLQALKNKAGNVAAFKVSPLYKQKCSSCHGVNGGGIIGPKLRGLSAETVYKDLGDFKSGVRKNYVMYGLLSKMNDGQLKELADEIGTFEQKYKAQQ</sequence>
<keyword evidence="2" id="KW-0349">Heme</keyword>
<evidence type="ECO:0000256" key="4">
    <source>
        <dbReference type="ARBA" id="ARBA00022982"/>
    </source>
</evidence>
<dbReference type="InterPro" id="IPR009056">
    <property type="entry name" value="Cyt_c-like_dom"/>
</dbReference>
<organism evidence="8">
    <name type="scientific">hydrothermal vent metagenome</name>
    <dbReference type="NCBI Taxonomy" id="652676"/>
    <lineage>
        <taxon>unclassified sequences</taxon>
        <taxon>metagenomes</taxon>
        <taxon>ecological metagenomes</taxon>
    </lineage>
</organism>
<dbReference type="Pfam" id="PF00034">
    <property type="entry name" value="Cytochrom_C"/>
    <property type="match status" value="1"/>
</dbReference>
<dbReference type="GO" id="GO:0046872">
    <property type="term" value="F:metal ion binding"/>
    <property type="evidence" value="ECO:0007669"/>
    <property type="project" value="UniProtKB-KW"/>
</dbReference>
<evidence type="ECO:0000256" key="6">
    <source>
        <dbReference type="SAM" id="MobiDB-lite"/>
    </source>
</evidence>
<protein>
    <submittedName>
        <fullName evidence="8">Cytochrome c family protein</fullName>
    </submittedName>
</protein>
<keyword evidence="5" id="KW-0408">Iron</keyword>
<dbReference type="Gene3D" id="1.10.760.10">
    <property type="entry name" value="Cytochrome c-like domain"/>
    <property type="match status" value="1"/>
</dbReference>
<dbReference type="PROSITE" id="PS51007">
    <property type="entry name" value="CYTC"/>
    <property type="match status" value="1"/>
</dbReference>
<evidence type="ECO:0000313" key="8">
    <source>
        <dbReference type="EMBL" id="SFV63611.1"/>
    </source>
</evidence>
<dbReference type="InterPro" id="IPR036909">
    <property type="entry name" value="Cyt_c-like_dom_sf"/>
</dbReference>
<evidence type="ECO:0000256" key="1">
    <source>
        <dbReference type="ARBA" id="ARBA00022448"/>
    </source>
</evidence>
<dbReference type="EMBL" id="FPHL01000034">
    <property type="protein sequence ID" value="SFV63611.1"/>
    <property type="molecule type" value="Genomic_DNA"/>
</dbReference>
<keyword evidence="4" id="KW-0249">Electron transport</keyword>
<keyword evidence="1" id="KW-0813">Transport</keyword>
<dbReference type="GO" id="GO:0020037">
    <property type="term" value="F:heme binding"/>
    <property type="evidence" value="ECO:0007669"/>
    <property type="project" value="InterPro"/>
</dbReference>
<name>A0A1W1CCZ8_9ZZZZ</name>
<dbReference type="GO" id="GO:0009055">
    <property type="term" value="F:electron transfer activity"/>
    <property type="evidence" value="ECO:0007669"/>
    <property type="project" value="InterPro"/>
</dbReference>
<evidence type="ECO:0000256" key="5">
    <source>
        <dbReference type="ARBA" id="ARBA00023004"/>
    </source>
</evidence>
<evidence type="ECO:0000259" key="7">
    <source>
        <dbReference type="PROSITE" id="PS51007"/>
    </source>
</evidence>
<gene>
    <name evidence="8" type="ORF">MNB_SV-10-1036</name>
</gene>
<dbReference type="PANTHER" id="PTHR33751">
    <property type="entry name" value="CBB3-TYPE CYTOCHROME C OXIDASE SUBUNIT FIXP"/>
    <property type="match status" value="1"/>
</dbReference>
<evidence type="ECO:0000256" key="2">
    <source>
        <dbReference type="ARBA" id="ARBA00022617"/>
    </source>
</evidence>
<dbReference type="InterPro" id="IPR050597">
    <property type="entry name" value="Cytochrome_c_Oxidase_Subunit"/>
</dbReference>
<feature type="domain" description="Cytochrome c" evidence="7">
    <location>
        <begin position="86"/>
        <end position="169"/>
    </location>
</feature>
<feature type="compositionally biased region" description="Basic and acidic residues" evidence="6">
    <location>
        <begin position="57"/>
        <end position="75"/>
    </location>
</feature>
<feature type="region of interest" description="Disordered" evidence="6">
    <location>
        <begin position="48"/>
        <end position="75"/>
    </location>
</feature>
<accession>A0A1W1CCZ8</accession>
<evidence type="ECO:0000256" key="3">
    <source>
        <dbReference type="ARBA" id="ARBA00022723"/>
    </source>
</evidence>
<reference evidence="8" key="1">
    <citation type="submission" date="2016-10" db="EMBL/GenBank/DDBJ databases">
        <authorList>
            <person name="de Groot N.N."/>
        </authorList>
    </citation>
    <scope>NUCLEOTIDE SEQUENCE</scope>
</reference>
<proteinExistence type="predicted"/>
<dbReference type="AlphaFoldDB" id="A0A1W1CCZ8"/>
<dbReference type="SUPFAM" id="SSF46626">
    <property type="entry name" value="Cytochrome c"/>
    <property type="match status" value="1"/>
</dbReference>